<protein>
    <submittedName>
        <fullName evidence="5">WD40 repeat-like protein</fullName>
    </submittedName>
</protein>
<evidence type="ECO:0000313" key="5">
    <source>
        <dbReference type="EMBL" id="KAF9780170.1"/>
    </source>
</evidence>
<reference evidence="5" key="2">
    <citation type="submission" date="2020-11" db="EMBL/GenBank/DDBJ databases">
        <authorList>
            <consortium name="DOE Joint Genome Institute"/>
            <person name="Kuo A."/>
            <person name="Miyauchi S."/>
            <person name="Kiss E."/>
            <person name="Drula E."/>
            <person name="Kohler A."/>
            <person name="Sanchez-Garcia M."/>
            <person name="Andreopoulos B."/>
            <person name="Barry K.W."/>
            <person name="Bonito G."/>
            <person name="Buee M."/>
            <person name="Carver A."/>
            <person name="Chen C."/>
            <person name="Cichocki N."/>
            <person name="Clum A."/>
            <person name="Culley D."/>
            <person name="Crous P.W."/>
            <person name="Fauchery L."/>
            <person name="Girlanda M."/>
            <person name="Hayes R."/>
            <person name="Keri Z."/>
            <person name="Labutti K."/>
            <person name="Lipzen A."/>
            <person name="Lombard V."/>
            <person name="Magnuson J."/>
            <person name="Maillard F."/>
            <person name="Morin E."/>
            <person name="Murat C."/>
            <person name="Nolan M."/>
            <person name="Ohm R."/>
            <person name="Pangilinan J."/>
            <person name="Pereira M."/>
            <person name="Perotto S."/>
            <person name="Peter M."/>
            <person name="Riley R."/>
            <person name="Sitrit Y."/>
            <person name="Stielow B."/>
            <person name="Szollosi G."/>
            <person name="Zifcakova L."/>
            <person name="Stursova M."/>
            <person name="Spatafora J.W."/>
            <person name="Tedersoo L."/>
            <person name="Vaario L.-M."/>
            <person name="Yamada A."/>
            <person name="Yan M."/>
            <person name="Wang P."/>
            <person name="Xu J."/>
            <person name="Bruns T."/>
            <person name="Baldrian P."/>
            <person name="Vilgalys R."/>
            <person name="Henrissat B."/>
            <person name="Grigoriev I.V."/>
            <person name="Hibbett D."/>
            <person name="Nagy L.G."/>
            <person name="Martin F.M."/>
        </authorList>
    </citation>
    <scope>NUCLEOTIDE SEQUENCE</scope>
    <source>
        <strain evidence="5">UH-Tt-Lm1</strain>
    </source>
</reference>
<feature type="repeat" description="WD" evidence="3">
    <location>
        <begin position="59"/>
        <end position="93"/>
    </location>
</feature>
<dbReference type="InterPro" id="IPR045151">
    <property type="entry name" value="DCAF8"/>
</dbReference>
<dbReference type="Gene3D" id="2.130.10.10">
    <property type="entry name" value="YVTN repeat-like/Quinoprotein amine dehydrogenase"/>
    <property type="match status" value="2"/>
</dbReference>
<organism evidence="5 6">
    <name type="scientific">Thelephora terrestris</name>
    <dbReference type="NCBI Taxonomy" id="56493"/>
    <lineage>
        <taxon>Eukaryota</taxon>
        <taxon>Fungi</taxon>
        <taxon>Dikarya</taxon>
        <taxon>Basidiomycota</taxon>
        <taxon>Agaricomycotina</taxon>
        <taxon>Agaricomycetes</taxon>
        <taxon>Thelephorales</taxon>
        <taxon>Thelephoraceae</taxon>
        <taxon>Thelephora</taxon>
    </lineage>
</organism>
<proteinExistence type="predicted"/>
<keyword evidence="6" id="KW-1185">Reference proteome</keyword>
<accession>A0A9P6H6Q2</accession>
<evidence type="ECO:0000256" key="4">
    <source>
        <dbReference type="SAM" id="MobiDB-lite"/>
    </source>
</evidence>
<sequence length="553" mass="61010">MAETIPDAPSDSVPQTGNIFSPSLTNLLRKFPSASRLSLCRKELLSRSLEWPLHRVKVLEGHTGCVNALSWTSDGETLISGGDDTTVRFWRMSEDKGDPDDEYPFVCYHQVPTGHWDNIFSAKMLPFSTRLVTTARDGLVKVFDVSAEITTFDSASSHSRGSPVRPAWKQRTIRCHSDSVKRITTELSPDVFLTISEDGTVRQHDLRAPVHHCRSEGGGACPSPLVKLPYRLFSMSIAPSAPHQLVVAGNHPYGYLFDRRQIGRLLQTEWGVPVEDSSLTTCVRRFSIMAKPSPHEYITAARVSFSNGHEVSRLYSYGGHSVYLFSTLDDPTEVSLKSRTPSPILSPNSRQQKSSGCPSSTGLDDPISGDAPRPADGQGPFDHEDVQMDESGDREESEEEEEEEEETEYSDVPLVLPRRSFKGVSNLQTIKDVAFVGPNDEFVASGSDDGYFFLWRRESGTLHGIYEGDGSVVNVIEPHPTLPLIAVSGIDHEPKLFSPHKGRDEWSRLDRAGSIINRNVGSVNVPPIVSLLQDIGIIVDESGSVDPSQCTHQ</sequence>
<dbReference type="SUPFAM" id="SSF50978">
    <property type="entry name" value="WD40 repeat-like"/>
    <property type="match status" value="1"/>
</dbReference>
<dbReference type="GO" id="GO:0080008">
    <property type="term" value="C:Cul4-RING E3 ubiquitin ligase complex"/>
    <property type="evidence" value="ECO:0007669"/>
    <property type="project" value="TreeGrafter"/>
</dbReference>
<dbReference type="EMBL" id="WIUZ02000017">
    <property type="protein sequence ID" value="KAF9780170.1"/>
    <property type="molecule type" value="Genomic_DNA"/>
</dbReference>
<evidence type="ECO:0000313" key="6">
    <source>
        <dbReference type="Proteomes" id="UP000736335"/>
    </source>
</evidence>
<dbReference type="GO" id="GO:0005737">
    <property type="term" value="C:cytoplasm"/>
    <property type="evidence" value="ECO:0007669"/>
    <property type="project" value="TreeGrafter"/>
</dbReference>
<keyword evidence="1 3" id="KW-0853">WD repeat</keyword>
<dbReference type="InterPro" id="IPR001680">
    <property type="entry name" value="WD40_rpt"/>
</dbReference>
<dbReference type="PROSITE" id="PS50082">
    <property type="entry name" value="WD_REPEATS_2"/>
    <property type="match status" value="1"/>
</dbReference>
<dbReference type="InterPro" id="IPR036322">
    <property type="entry name" value="WD40_repeat_dom_sf"/>
</dbReference>
<dbReference type="PANTHER" id="PTHR15574">
    <property type="entry name" value="WD REPEAT DOMAIN-CONTAINING FAMILY"/>
    <property type="match status" value="1"/>
</dbReference>
<reference evidence="5" key="1">
    <citation type="journal article" date="2020" name="Nat. Commun.">
        <title>Large-scale genome sequencing of mycorrhizal fungi provides insights into the early evolution of symbiotic traits.</title>
        <authorList>
            <person name="Miyauchi S."/>
            <person name="Kiss E."/>
            <person name="Kuo A."/>
            <person name="Drula E."/>
            <person name="Kohler A."/>
            <person name="Sanchez-Garcia M."/>
            <person name="Morin E."/>
            <person name="Andreopoulos B."/>
            <person name="Barry K.W."/>
            <person name="Bonito G."/>
            <person name="Buee M."/>
            <person name="Carver A."/>
            <person name="Chen C."/>
            <person name="Cichocki N."/>
            <person name="Clum A."/>
            <person name="Culley D."/>
            <person name="Crous P.W."/>
            <person name="Fauchery L."/>
            <person name="Girlanda M."/>
            <person name="Hayes R.D."/>
            <person name="Keri Z."/>
            <person name="LaButti K."/>
            <person name="Lipzen A."/>
            <person name="Lombard V."/>
            <person name="Magnuson J."/>
            <person name="Maillard F."/>
            <person name="Murat C."/>
            <person name="Nolan M."/>
            <person name="Ohm R.A."/>
            <person name="Pangilinan J."/>
            <person name="Pereira M.F."/>
            <person name="Perotto S."/>
            <person name="Peter M."/>
            <person name="Pfister S."/>
            <person name="Riley R."/>
            <person name="Sitrit Y."/>
            <person name="Stielow J.B."/>
            <person name="Szollosi G."/>
            <person name="Zifcakova L."/>
            <person name="Stursova M."/>
            <person name="Spatafora J.W."/>
            <person name="Tedersoo L."/>
            <person name="Vaario L.M."/>
            <person name="Yamada A."/>
            <person name="Yan M."/>
            <person name="Wang P."/>
            <person name="Xu J."/>
            <person name="Bruns T."/>
            <person name="Baldrian P."/>
            <person name="Vilgalys R."/>
            <person name="Dunand C."/>
            <person name="Henrissat B."/>
            <person name="Grigoriev I.V."/>
            <person name="Hibbett D."/>
            <person name="Nagy L.G."/>
            <person name="Martin F.M."/>
        </authorList>
    </citation>
    <scope>NUCLEOTIDE SEQUENCE</scope>
    <source>
        <strain evidence="5">UH-Tt-Lm1</strain>
    </source>
</reference>
<dbReference type="SMART" id="SM00320">
    <property type="entry name" value="WD40"/>
    <property type="match status" value="5"/>
</dbReference>
<comment type="caution">
    <text evidence="5">The sequence shown here is derived from an EMBL/GenBank/DDBJ whole genome shotgun (WGS) entry which is preliminary data.</text>
</comment>
<dbReference type="PANTHER" id="PTHR15574:SF40">
    <property type="entry name" value="WD AND TETRATRICOPEPTIDE REPEATS PROTEIN 1"/>
    <property type="match status" value="1"/>
</dbReference>
<dbReference type="InterPro" id="IPR015943">
    <property type="entry name" value="WD40/YVTN_repeat-like_dom_sf"/>
</dbReference>
<evidence type="ECO:0000256" key="3">
    <source>
        <dbReference type="PROSITE-ProRule" id="PRU00221"/>
    </source>
</evidence>
<feature type="region of interest" description="Disordered" evidence="4">
    <location>
        <begin position="335"/>
        <end position="413"/>
    </location>
</feature>
<evidence type="ECO:0000256" key="1">
    <source>
        <dbReference type="ARBA" id="ARBA00022574"/>
    </source>
</evidence>
<keyword evidence="2" id="KW-0677">Repeat</keyword>
<dbReference type="Pfam" id="PF00400">
    <property type="entry name" value="WD40"/>
    <property type="match status" value="3"/>
</dbReference>
<dbReference type="AlphaFoldDB" id="A0A9P6H6Q2"/>
<dbReference type="PROSITE" id="PS50294">
    <property type="entry name" value="WD_REPEATS_REGION"/>
    <property type="match status" value="1"/>
</dbReference>
<dbReference type="GO" id="GO:0045717">
    <property type="term" value="P:negative regulation of fatty acid biosynthetic process"/>
    <property type="evidence" value="ECO:0007669"/>
    <property type="project" value="TreeGrafter"/>
</dbReference>
<name>A0A9P6H6Q2_9AGAM</name>
<evidence type="ECO:0000256" key="2">
    <source>
        <dbReference type="ARBA" id="ARBA00022737"/>
    </source>
</evidence>
<dbReference type="Proteomes" id="UP000736335">
    <property type="component" value="Unassembled WGS sequence"/>
</dbReference>
<feature type="compositionally biased region" description="Polar residues" evidence="4">
    <location>
        <begin position="335"/>
        <end position="362"/>
    </location>
</feature>
<dbReference type="OrthoDB" id="2414538at2759"/>
<feature type="compositionally biased region" description="Acidic residues" evidence="4">
    <location>
        <begin position="387"/>
        <end position="409"/>
    </location>
</feature>
<gene>
    <name evidence="5" type="ORF">BJ322DRAFT_1012151</name>
</gene>